<dbReference type="PROSITE" id="PS51257">
    <property type="entry name" value="PROKAR_LIPOPROTEIN"/>
    <property type="match status" value="1"/>
</dbReference>
<dbReference type="EMBL" id="JAGIOB010000001">
    <property type="protein sequence ID" value="MBP2416118.1"/>
    <property type="molecule type" value="Genomic_DNA"/>
</dbReference>
<dbReference type="Pfam" id="PF01839">
    <property type="entry name" value="FG-GAP"/>
    <property type="match status" value="1"/>
</dbReference>
<feature type="signal peptide" evidence="5">
    <location>
        <begin position="1"/>
        <end position="31"/>
    </location>
</feature>
<evidence type="ECO:0000256" key="5">
    <source>
        <dbReference type="SAM" id="SignalP"/>
    </source>
</evidence>
<feature type="region of interest" description="Disordered" evidence="4">
    <location>
        <begin position="34"/>
        <end position="58"/>
    </location>
</feature>
<dbReference type="Gene3D" id="2.130.10.130">
    <property type="entry name" value="Integrin alpha, N-terminal"/>
    <property type="match status" value="1"/>
</dbReference>
<dbReference type="InterPro" id="IPR013519">
    <property type="entry name" value="Int_alpha_beta-p"/>
</dbReference>
<feature type="chain" id="PRO_5047447999" description="FG-GAP repeat-containing protein" evidence="5">
    <location>
        <begin position="32"/>
        <end position="485"/>
    </location>
</feature>
<dbReference type="Proteomes" id="UP000758168">
    <property type="component" value="Unassembled WGS sequence"/>
</dbReference>
<gene>
    <name evidence="6" type="ORF">JOF54_001040</name>
</gene>
<dbReference type="PROSITE" id="PS51470">
    <property type="entry name" value="FG_GAP"/>
    <property type="match status" value="1"/>
</dbReference>
<dbReference type="InterPro" id="IPR028994">
    <property type="entry name" value="Integrin_alpha_N"/>
</dbReference>
<proteinExistence type="predicted"/>
<accession>A0ABS4Z4Z1</accession>
<keyword evidence="7" id="KW-1185">Reference proteome</keyword>
<reference evidence="6 7" key="1">
    <citation type="submission" date="2021-03" db="EMBL/GenBank/DDBJ databases">
        <title>Sequencing the genomes of 1000 actinobacteria strains.</title>
        <authorList>
            <person name="Klenk H.-P."/>
        </authorList>
    </citation>
    <scope>NUCLEOTIDE SEQUENCE [LARGE SCALE GENOMIC DNA]</scope>
    <source>
        <strain evidence="6 7">DSM 12936</strain>
    </source>
</reference>
<dbReference type="RefSeq" id="WP_210053621.1">
    <property type="nucleotide sequence ID" value="NZ_BAAAMH010000018.1"/>
</dbReference>
<protein>
    <recommendedName>
        <fullName evidence="8">FG-GAP repeat-containing protein</fullName>
    </recommendedName>
</protein>
<keyword evidence="1 5" id="KW-0732">Signal</keyword>
<keyword evidence="3" id="KW-0325">Glycoprotein</keyword>
<organism evidence="6 7">
    <name type="scientific">Microlunatus capsulatus</name>
    <dbReference type="NCBI Taxonomy" id="99117"/>
    <lineage>
        <taxon>Bacteria</taxon>
        <taxon>Bacillati</taxon>
        <taxon>Actinomycetota</taxon>
        <taxon>Actinomycetes</taxon>
        <taxon>Propionibacteriales</taxon>
        <taxon>Propionibacteriaceae</taxon>
        <taxon>Microlunatus</taxon>
    </lineage>
</organism>
<evidence type="ECO:0000313" key="7">
    <source>
        <dbReference type="Proteomes" id="UP000758168"/>
    </source>
</evidence>
<evidence type="ECO:0008006" key="8">
    <source>
        <dbReference type="Google" id="ProtNLM"/>
    </source>
</evidence>
<evidence type="ECO:0000256" key="3">
    <source>
        <dbReference type="ARBA" id="ARBA00023180"/>
    </source>
</evidence>
<sequence>MRRVRRTNRVIVAAVGLAATSLLWTAPPASAASGCSTSSSDFDRDGTPDVAVGVPGGAGRNGAVQVRLSNEGEPITTTVTGAPGFGTAVTSVSSYAGAGDDELCSQLVVGSPDESTRAGLRRSGAVHVYAWDAAAQRFVLRGSFAPQARGVQGTAQSGARFGAALAAEQRPAGTTGPSPARLFVGAPGTDLGGFPDTGQVTSFWVDAEDDPLAHETELTRLGEPLTDEPTPRAALGSSLSVADGVVAMGMPGFPTRGQAGAGAVLVDLVDGGPDDPNALVLSQASAGVPGSPEKGDRFGASVHVVPGPAGQRPTVLAGAPGEDVGEAADAGSVTVARISPDLEVSGAARTVHQDSAGMAGSVEAGDQLGAAVSSARYGSSTVYLVGAPGEDVGTVRDAGMVQTIGTGKGWTQSSAGVPGTVEPGDRLGASLGGSPATGATRSSVGIPGEDASTGAVLVGLPGGGRPVSYLKGTQVGNRFGFTVAP</sequence>
<dbReference type="InterPro" id="IPR013517">
    <property type="entry name" value="FG-GAP"/>
</dbReference>
<comment type="caution">
    <text evidence="6">The sequence shown here is derived from an EMBL/GenBank/DDBJ whole genome shotgun (WGS) entry which is preliminary data.</text>
</comment>
<dbReference type="SUPFAM" id="SSF69318">
    <property type="entry name" value="Integrin alpha N-terminal domain"/>
    <property type="match status" value="1"/>
</dbReference>
<evidence type="ECO:0000256" key="2">
    <source>
        <dbReference type="ARBA" id="ARBA00022737"/>
    </source>
</evidence>
<evidence type="ECO:0000256" key="1">
    <source>
        <dbReference type="ARBA" id="ARBA00022729"/>
    </source>
</evidence>
<evidence type="ECO:0000256" key="4">
    <source>
        <dbReference type="SAM" id="MobiDB-lite"/>
    </source>
</evidence>
<evidence type="ECO:0000313" key="6">
    <source>
        <dbReference type="EMBL" id="MBP2416118.1"/>
    </source>
</evidence>
<name>A0ABS4Z4Z1_9ACTN</name>
<keyword evidence="2" id="KW-0677">Repeat</keyword>